<dbReference type="EMBL" id="AY570749">
    <property type="protein sequence ID" value="AAS68254.1"/>
    <property type="molecule type" value="mRNA"/>
</dbReference>
<accession>Q6PYV3</accession>
<sequence>MKMRGSANQLVTCILTLVIFTGTTLTQSSDKRQFVQLQKKILAETSAKKVGGNATCEEHNHYYYVSLVCMNGILDNDVVRQVHDSDLKTDDWPNFIYETKFKPKFYGIKFDSIGISPTEMKVEQNSTGISNTVQILPLSVERNRLNIKYTGTEKFVAIQWPDLQVTSNKKQHTAKVIVVVYSDGRITIFYEDIPTEIDSKDLISTMTLKGEIYGSYEVLSKISIPAEKIKTGTVVHLTPAPKYCSKETSEQACRDASIHGVECYWCIKPEICTNKVDTNAYI</sequence>
<dbReference type="AlphaFoldDB" id="Q6PYV3"/>
<feature type="chain" id="PRO_5004278317" evidence="1">
    <location>
        <begin position="27"/>
        <end position="282"/>
    </location>
</feature>
<proteinExistence type="evidence at transcript level"/>
<feature type="signal peptide" evidence="1">
    <location>
        <begin position="1"/>
        <end position="26"/>
    </location>
</feature>
<evidence type="ECO:0000313" key="2">
    <source>
        <dbReference type="EMBL" id="AAS68254.1"/>
    </source>
</evidence>
<gene>
    <name evidence="2" type="primary">CP391B</name>
</gene>
<name>Q6PYV3_SCHJA</name>
<protein>
    <submittedName>
        <fullName evidence="2">Egg protein CP391B</fullName>
    </submittedName>
</protein>
<keyword evidence="1" id="KW-0732">Signal</keyword>
<evidence type="ECO:0000256" key="1">
    <source>
        <dbReference type="SAM" id="SignalP"/>
    </source>
</evidence>
<reference evidence="2" key="1">
    <citation type="submission" date="2004-03" db="EMBL/GenBank/DDBJ databases">
        <title>Using Retrovirus SST System to Isolate the cDNA Harboring Functional Signal Sequence from Egg of Schistosoma japonicum (Chinese Mainland Strain).</title>
        <authorList>
            <person name="Yu C."/>
            <person name="Zhang F."/>
            <person name="Mihoko K."/>
            <person name="Masahiro I."/>
            <person name="Zhu Y."/>
            <person name="Hirayama K."/>
        </authorList>
    </citation>
    <scope>NUCLEOTIDE SEQUENCE</scope>
</reference>
<organism evidence="2">
    <name type="scientific">Schistosoma japonicum</name>
    <name type="common">Blood fluke</name>
    <dbReference type="NCBI Taxonomy" id="6182"/>
    <lineage>
        <taxon>Eukaryota</taxon>
        <taxon>Metazoa</taxon>
        <taxon>Spiralia</taxon>
        <taxon>Lophotrochozoa</taxon>
        <taxon>Platyhelminthes</taxon>
        <taxon>Trematoda</taxon>
        <taxon>Digenea</taxon>
        <taxon>Strigeidida</taxon>
        <taxon>Schistosomatoidea</taxon>
        <taxon>Schistosomatidae</taxon>
        <taxon>Schistosoma</taxon>
    </lineage>
</organism>